<keyword evidence="2" id="KW-1185">Reference proteome</keyword>
<protein>
    <submittedName>
        <fullName evidence="1">Uncharacterized protein</fullName>
    </submittedName>
</protein>
<dbReference type="EMBL" id="JAVYJV010000007">
    <property type="protein sequence ID" value="KAK4366776.1"/>
    <property type="molecule type" value="Genomic_DNA"/>
</dbReference>
<accession>A0AAE1VK30</accession>
<organism evidence="1 2">
    <name type="scientific">Anisodus tanguticus</name>
    <dbReference type="NCBI Taxonomy" id="243964"/>
    <lineage>
        <taxon>Eukaryota</taxon>
        <taxon>Viridiplantae</taxon>
        <taxon>Streptophyta</taxon>
        <taxon>Embryophyta</taxon>
        <taxon>Tracheophyta</taxon>
        <taxon>Spermatophyta</taxon>
        <taxon>Magnoliopsida</taxon>
        <taxon>eudicotyledons</taxon>
        <taxon>Gunneridae</taxon>
        <taxon>Pentapetalae</taxon>
        <taxon>asterids</taxon>
        <taxon>lamiids</taxon>
        <taxon>Solanales</taxon>
        <taxon>Solanaceae</taxon>
        <taxon>Solanoideae</taxon>
        <taxon>Hyoscyameae</taxon>
        <taxon>Anisodus</taxon>
    </lineage>
</organism>
<sequence>MSHKWDGFLETWKRRFYSTSRPLPTSRLVGVHYLLQRPALYHVLRRDCVIWDKKIDHVSVVQQLVVVNPPGRVVFYPDRVFLVESEVSGEVFTVGIDDKNTDLLYVHKIDVTKKKSASELSSWVAEHFSLVFLLVCAFLSNLMR</sequence>
<reference evidence="1" key="1">
    <citation type="submission" date="2023-12" db="EMBL/GenBank/DDBJ databases">
        <title>Genome assembly of Anisodus tanguticus.</title>
        <authorList>
            <person name="Wang Y.-J."/>
        </authorList>
    </citation>
    <scope>NUCLEOTIDE SEQUENCE</scope>
    <source>
        <strain evidence="1">KB-2021</strain>
        <tissue evidence="1">Leaf</tissue>
    </source>
</reference>
<dbReference type="Proteomes" id="UP001291623">
    <property type="component" value="Unassembled WGS sequence"/>
</dbReference>
<proteinExistence type="predicted"/>
<name>A0AAE1VK30_9SOLA</name>
<evidence type="ECO:0000313" key="2">
    <source>
        <dbReference type="Proteomes" id="UP001291623"/>
    </source>
</evidence>
<evidence type="ECO:0000313" key="1">
    <source>
        <dbReference type="EMBL" id="KAK4366776.1"/>
    </source>
</evidence>
<comment type="caution">
    <text evidence="1">The sequence shown here is derived from an EMBL/GenBank/DDBJ whole genome shotgun (WGS) entry which is preliminary data.</text>
</comment>
<dbReference type="AlphaFoldDB" id="A0AAE1VK30"/>
<gene>
    <name evidence="1" type="ORF">RND71_014656</name>
</gene>